<evidence type="ECO:0000256" key="1">
    <source>
        <dbReference type="SAM" id="MobiDB-lite"/>
    </source>
</evidence>
<reference evidence="2" key="2">
    <citation type="submission" date="2025-08" db="UniProtKB">
        <authorList>
            <consortium name="Ensembl"/>
        </authorList>
    </citation>
    <scope>IDENTIFICATION</scope>
</reference>
<dbReference type="Proteomes" id="UP000008225">
    <property type="component" value="Chromosome 9"/>
</dbReference>
<protein>
    <submittedName>
        <fullName evidence="2">Transmembrane protein 120B</fullName>
    </submittedName>
</protein>
<dbReference type="GeneTree" id="ENSGT00390000007848"/>
<dbReference type="Ensembl" id="ENSCJAT00000138781.1">
    <property type="protein sequence ID" value="ENSCJAP00000092933.1"/>
    <property type="gene ID" value="ENSCJAG00000016971.5"/>
</dbReference>
<proteinExistence type="predicted"/>
<name>A0A8I4A611_CALJA</name>
<gene>
    <name evidence="2" type="primary">TMEM120B</name>
</gene>
<reference evidence="2" key="3">
    <citation type="submission" date="2025-09" db="UniProtKB">
        <authorList>
            <consortium name="Ensembl"/>
        </authorList>
    </citation>
    <scope>IDENTIFICATION</scope>
</reference>
<keyword evidence="3" id="KW-1185">Reference proteome</keyword>
<accession>A0A8I4A611</accession>
<feature type="region of interest" description="Disordered" evidence="1">
    <location>
        <begin position="1"/>
        <end position="27"/>
    </location>
</feature>
<sequence>RKRKRRVGRALPHPDRKSLKTVSESHGGRGVSAVLKVFGKPRWADHLSPGVRDQHGQHRQIGSRNFSLHLRFELGQEVWSGLVPAKYRDTLSLCLAADAPTPGAHQKRVCGWMPGLVNGCQGKKMILVKKKALLVQPKKKKKKKPEARLLPRVWTRGARSCLQIRSRTLRECFRKFRNQIQDKFFETESVAQAAVQYSQRPHHRRLCALL</sequence>
<organism evidence="2 3">
    <name type="scientific">Callithrix jacchus</name>
    <name type="common">White-tufted-ear marmoset</name>
    <name type="synonym">Simia Jacchus</name>
    <dbReference type="NCBI Taxonomy" id="9483"/>
    <lineage>
        <taxon>Eukaryota</taxon>
        <taxon>Metazoa</taxon>
        <taxon>Chordata</taxon>
        <taxon>Craniata</taxon>
        <taxon>Vertebrata</taxon>
        <taxon>Euteleostomi</taxon>
        <taxon>Mammalia</taxon>
        <taxon>Eutheria</taxon>
        <taxon>Euarchontoglires</taxon>
        <taxon>Primates</taxon>
        <taxon>Haplorrhini</taxon>
        <taxon>Platyrrhini</taxon>
        <taxon>Cebidae</taxon>
        <taxon>Callitrichinae</taxon>
        <taxon>Callithrix</taxon>
        <taxon>Callithrix</taxon>
    </lineage>
</organism>
<evidence type="ECO:0000313" key="2">
    <source>
        <dbReference type="Ensembl" id="ENSCJAP00000092933.1"/>
    </source>
</evidence>
<dbReference type="AlphaFoldDB" id="A0A8I4A611"/>
<reference evidence="2 3" key="1">
    <citation type="submission" date="2009-03" db="EMBL/GenBank/DDBJ databases">
        <authorList>
            <person name="Warren W."/>
            <person name="Ye L."/>
            <person name="Minx P."/>
            <person name="Worley K."/>
            <person name="Gibbs R."/>
            <person name="Wilson R.K."/>
        </authorList>
    </citation>
    <scope>NUCLEOTIDE SEQUENCE [LARGE SCALE GENOMIC DNA]</scope>
</reference>
<evidence type="ECO:0000313" key="3">
    <source>
        <dbReference type="Proteomes" id="UP000008225"/>
    </source>
</evidence>